<keyword evidence="1" id="KW-0472">Membrane</keyword>
<proteinExistence type="predicted"/>
<dbReference type="AlphaFoldDB" id="A0A811U6H0"/>
<keyword evidence="1" id="KW-1133">Transmembrane helix</keyword>
<evidence type="ECO:0000313" key="3">
    <source>
        <dbReference type="Proteomes" id="UP000606786"/>
    </source>
</evidence>
<organism evidence="2 3">
    <name type="scientific">Ceratitis capitata</name>
    <name type="common">Mediterranean fruit fly</name>
    <name type="synonym">Tephritis capitata</name>
    <dbReference type="NCBI Taxonomy" id="7213"/>
    <lineage>
        <taxon>Eukaryota</taxon>
        <taxon>Metazoa</taxon>
        <taxon>Ecdysozoa</taxon>
        <taxon>Arthropoda</taxon>
        <taxon>Hexapoda</taxon>
        <taxon>Insecta</taxon>
        <taxon>Pterygota</taxon>
        <taxon>Neoptera</taxon>
        <taxon>Endopterygota</taxon>
        <taxon>Diptera</taxon>
        <taxon>Brachycera</taxon>
        <taxon>Muscomorpha</taxon>
        <taxon>Tephritoidea</taxon>
        <taxon>Tephritidae</taxon>
        <taxon>Ceratitis</taxon>
        <taxon>Ceratitis</taxon>
    </lineage>
</organism>
<evidence type="ECO:0000256" key="1">
    <source>
        <dbReference type="SAM" id="Phobius"/>
    </source>
</evidence>
<dbReference type="EMBL" id="CAJHJT010000001">
    <property type="protein sequence ID" value="CAD6992855.1"/>
    <property type="molecule type" value="Genomic_DNA"/>
</dbReference>
<comment type="caution">
    <text evidence="2">The sequence shown here is derived from an EMBL/GenBank/DDBJ whole genome shotgun (WGS) entry which is preliminary data.</text>
</comment>
<name>A0A811U6H0_CERCA</name>
<feature type="transmembrane region" description="Helical" evidence="1">
    <location>
        <begin position="46"/>
        <end position="67"/>
    </location>
</feature>
<protein>
    <submittedName>
        <fullName evidence="2">(Mediterranean fruit fly) hypothetical protein</fullName>
    </submittedName>
</protein>
<feature type="transmembrane region" description="Helical" evidence="1">
    <location>
        <begin position="6"/>
        <end position="34"/>
    </location>
</feature>
<reference evidence="2" key="1">
    <citation type="submission" date="2020-11" db="EMBL/GenBank/DDBJ databases">
        <authorList>
            <person name="Whitehead M."/>
        </authorList>
    </citation>
    <scope>NUCLEOTIDE SEQUENCE</scope>
    <source>
        <strain evidence="2">EGII</strain>
    </source>
</reference>
<keyword evidence="3" id="KW-1185">Reference proteome</keyword>
<gene>
    <name evidence="2" type="ORF">CCAP1982_LOCUS1690</name>
</gene>
<dbReference type="Proteomes" id="UP000606786">
    <property type="component" value="Unassembled WGS sequence"/>
</dbReference>
<sequence length="114" mass="12609">MYICMYAFHCLGSASSSFMALLHVTFFASARIMFATHCRVAVCSRLVYFMTNAFILVVAVVALPFALCQATSQSPNQPSTFGRLSKTETTHVSFDVFSHFALDAYVVGWLNMAD</sequence>
<evidence type="ECO:0000313" key="2">
    <source>
        <dbReference type="EMBL" id="CAD6992855.1"/>
    </source>
</evidence>
<accession>A0A811U6H0</accession>
<keyword evidence="1" id="KW-0812">Transmembrane</keyword>